<sequence>MRVARRFGAVLTTGLVVAAMTVPAGTTAGASLPDRPETVAGTNPEPAVVPALQTWTGGRGDLTLRPSSRIVVLDDGLDDVATQLRADVAELTHLRPRIVTSRPRAGDIVLDLDGDADVGPGGDAVAAREGYRLDVQDRVRIVSRTDTGVFWGTRTMLQMMAERFPERGVLPVGEAVDWPNVAVRGFMLDVGRRWFGETYVQDMARVMSWYKLNTFQVHLNDNEIFPENDDWSTAQSAFRLASDDPELAGLAAEDGSFTRAEWDELEDVAAAHHVTVVPEIDSPAHSRAFIEFDPSLGLDGGDSDHLDLSKPETTAFMKDVFTEFTPWFRSPTVHIGLDEYPRELEPDYREYANALAAHVRSLGKDVRAWGSLSVMAGGADGYDKDVEMVSWNNGWYGGRTAIDDGYPVVNANDATLYIVPFADYYHGHGLDGRWLYDQWEPHVFGGGQDVDPDDPLLLGAMSAVWNDLVHEDYDGQDVYGLVEPTFGLLAHRMWRGPVAGLAYDDFMGRVERLGVGPGVDELTTTLLDPGDLGLPVTLSAPRVVGEGDDVTVTATIRNTGTIPVSLRETTLAVDGAEPLVGDARPERLAPGGSTERTWTFAAGADKASFTVTATGKRGRNDTSASARSSVAVVEAAPPGTVHLSFDGVATASSVEGGLDRLDARHVNDGDLGTRWASDYSDDQWVQVELAQPSDVSAVRLFWEEACAERFVVQTSVDGETWTDSATVDESTCATDDVELTASGPVSFVRVQGVERATSYGYSLHELWVFGNPA</sequence>
<evidence type="ECO:0000256" key="3">
    <source>
        <dbReference type="ARBA" id="ARBA00023295"/>
    </source>
</evidence>
<dbReference type="InterPro" id="IPR015883">
    <property type="entry name" value="Glyco_hydro_20_cat"/>
</dbReference>
<proteinExistence type="inferred from homology"/>
<evidence type="ECO:0000313" key="7">
    <source>
        <dbReference type="Proteomes" id="UP001501138"/>
    </source>
</evidence>
<gene>
    <name evidence="6" type="ORF">GCM10009809_14450</name>
</gene>
<dbReference type="SUPFAM" id="SSF51445">
    <property type="entry name" value="(Trans)glycosidases"/>
    <property type="match status" value="1"/>
</dbReference>
<evidence type="ECO:0000256" key="2">
    <source>
        <dbReference type="ARBA" id="ARBA00022801"/>
    </source>
</evidence>
<dbReference type="Gene3D" id="3.20.20.80">
    <property type="entry name" value="Glycosidases"/>
    <property type="match status" value="1"/>
</dbReference>
<dbReference type="PROSITE" id="PS50022">
    <property type="entry name" value="FA58C_3"/>
    <property type="match status" value="1"/>
</dbReference>
<reference evidence="7" key="1">
    <citation type="journal article" date="2019" name="Int. J. Syst. Evol. Microbiol.">
        <title>The Global Catalogue of Microorganisms (GCM) 10K type strain sequencing project: providing services to taxonomists for standard genome sequencing and annotation.</title>
        <authorList>
            <consortium name="The Broad Institute Genomics Platform"/>
            <consortium name="The Broad Institute Genome Sequencing Center for Infectious Disease"/>
            <person name="Wu L."/>
            <person name="Ma J."/>
        </authorList>
    </citation>
    <scope>NUCLEOTIDE SEQUENCE [LARGE SCALE GENOMIC DNA]</scope>
    <source>
        <strain evidence="7">JCM 15589</strain>
    </source>
</reference>
<dbReference type="EMBL" id="BAAAPM010000003">
    <property type="protein sequence ID" value="GAA1719785.1"/>
    <property type="molecule type" value="Genomic_DNA"/>
</dbReference>
<keyword evidence="4" id="KW-0732">Signal</keyword>
<dbReference type="InterPro" id="IPR052764">
    <property type="entry name" value="GH20_Enzymes"/>
</dbReference>
<dbReference type="InterPro" id="IPR029018">
    <property type="entry name" value="Hex-like_dom2"/>
</dbReference>
<evidence type="ECO:0000256" key="1">
    <source>
        <dbReference type="ARBA" id="ARBA00006285"/>
    </source>
</evidence>
<protein>
    <recommendedName>
        <fullName evidence="5">F5/8 type C domain-containing protein</fullName>
    </recommendedName>
</protein>
<dbReference type="SUPFAM" id="SSF49785">
    <property type="entry name" value="Galactose-binding domain-like"/>
    <property type="match status" value="1"/>
</dbReference>
<feature type="domain" description="F5/8 type C" evidence="5">
    <location>
        <begin position="629"/>
        <end position="771"/>
    </location>
</feature>
<evidence type="ECO:0000259" key="5">
    <source>
        <dbReference type="PROSITE" id="PS50022"/>
    </source>
</evidence>
<keyword evidence="7" id="KW-1185">Reference proteome</keyword>
<dbReference type="PRINTS" id="PR00738">
    <property type="entry name" value="GLHYDRLASE20"/>
</dbReference>
<dbReference type="Pfam" id="PF00728">
    <property type="entry name" value="Glyco_hydro_20"/>
    <property type="match status" value="1"/>
</dbReference>
<dbReference type="InterPro" id="IPR025705">
    <property type="entry name" value="Beta_hexosaminidase_sua/sub"/>
</dbReference>
<organism evidence="6 7">
    <name type="scientific">Isoptericola hypogeus</name>
    <dbReference type="NCBI Taxonomy" id="300179"/>
    <lineage>
        <taxon>Bacteria</taxon>
        <taxon>Bacillati</taxon>
        <taxon>Actinomycetota</taxon>
        <taxon>Actinomycetes</taxon>
        <taxon>Micrococcales</taxon>
        <taxon>Promicromonosporaceae</taxon>
        <taxon>Isoptericola</taxon>
    </lineage>
</organism>
<dbReference type="Pfam" id="PF02838">
    <property type="entry name" value="Glyco_hydro_20b"/>
    <property type="match status" value="1"/>
</dbReference>
<dbReference type="Gene3D" id="2.60.40.10">
    <property type="entry name" value="Immunoglobulins"/>
    <property type="match status" value="1"/>
</dbReference>
<dbReference type="PANTHER" id="PTHR43678:SF1">
    <property type="entry name" value="BETA-N-ACETYLHEXOSAMINIDASE"/>
    <property type="match status" value="1"/>
</dbReference>
<feature type="chain" id="PRO_5045120227" description="F5/8 type C domain-containing protein" evidence="4">
    <location>
        <begin position="25"/>
        <end position="773"/>
    </location>
</feature>
<dbReference type="InterPro" id="IPR013783">
    <property type="entry name" value="Ig-like_fold"/>
</dbReference>
<dbReference type="InterPro" id="IPR000421">
    <property type="entry name" value="FA58C"/>
</dbReference>
<evidence type="ECO:0000313" key="6">
    <source>
        <dbReference type="EMBL" id="GAA1719785.1"/>
    </source>
</evidence>
<keyword evidence="3" id="KW-0326">Glycosidase</keyword>
<dbReference type="PANTHER" id="PTHR43678">
    <property type="entry name" value="PUTATIVE (AFU_ORTHOLOGUE AFUA_2G00640)-RELATED"/>
    <property type="match status" value="1"/>
</dbReference>
<comment type="similarity">
    <text evidence="1">Belongs to the glycosyl hydrolase 20 family.</text>
</comment>
<keyword evidence="2" id="KW-0378">Hydrolase</keyword>
<dbReference type="Proteomes" id="UP001501138">
    <property type="component" value="Unassembled WGS sequence"/>
</dbReference>
<dbReference type="Gene3D" id="3.30.379.10">
    <property type="entry name" value="Chitobiase/beta-hexosaminidase domain 2-like"/>
    <property type="match status" value="1"/>
</dbReference>
<feature type="signal peptide" evidence="4">
    <location>
        <begin position="1"/>
        <end position="24"/>
    </location>
</feature>
<dbReference type="Pfam" id="PF22633">
    <property type="entry name" value="F5_F8_type_C_2"/>
    <property type="match status" value="1"/>
</dbReference>
<dbReference type="CDD" id="cd06564">
    <property type="entry name" value="GH20_DspB_LnbB-like"/>
    <property type="match status" value="1"/>
</dbReference>
<name>A0ABP4VCS2_9MICO</name>
<accession>A0ABP4VCS2</accession>
<evidence type="ECO:0000256" key="4">
    <source>
        <dbReference type="SAM" id="SignalP"/>
    </source>
</evidence>
<dbReference type="InterPro" id="IPR015882">
    <property type="entry name" value="HEX_bac_N"/>
</dbReference>
<comment type="caution">
    <text evidence="6">The sequence shown here is derived from an EMBL/GenBank/DDBJ whole genome shotgun (WGS) entry which is preliminary data.</text>
</comment>
<dbReference type="SUPFAM" id="SSF55545">
    <property type="entry name" value="beta-N-acetylhexosaminidase-like domain"/>
    <property type="match status" value="1"/>
</dbReference>
<dbReference type="Gene3D" id="2.60.120.260">
    <property type="entry name" value="Galactose-binding domain-like"/>
    <property type="match status" value="1"/>
</dbReference>
<dbReference type="InterPro" id="IPR017853">
    <property type="entry name" value="GH"/>
</dbReference>
<dbReference type="InterPro" id="IPR008979">
    <property type="entry name" value="Galactose-bd-like_sf"/>
</dbReference>